<name>A0A2P8GQE0_9BACL</name>
<dbReference type="Gene3D" id="1.10.10.10">
    <property type="entry name" value="Winged helix-like DNA-binding domain superfamily/Winged helix DNA-binding domain"/>
    <property type="match status" value="1"/>
</dbReference>
<dbReference type="GO" id="GO:0016987">
    <property type="term" value="F:sigma factor activity"/>
    <property type="evidence" value="ECO:0007669"/>
    <property type="project" value="UniProtKB-KW"/>
</dbReference>
<keyword evidence="8" id="KW-1185">Reference proteome</keyword>
<dbReference type="Proteomes" id="UP000242682">
    <property type="component" value="Unassembled WGS sequence"/>
</dbReference>
<accession>A0A2P8GQE0</accession>
<feature type="domain" description="RNA polymerase sigma factor 70 region 4 type 2" evidence="6">
    <location>
        <begin position="119"/>
        <end position="170"/>
    </location>
</feature>
<evidence type="ECO:0000256" key="2">
    <source>
        <dbReference type="ARBA" id="ARBA00023015"/>
    </source>
</evidence>
<dbReference type="PANTHER" id="PTHR43133">
    <property type="entry name" value="RNA POLYMERASE ECF-TYPE SIGMA FACTO"/>
    <property type="match status" value="1"/>
</dbReference>
<keyword evidence="4" id="KW-0804">Transcription</keyword>
<dbReference type="InterPro" id="IPR014284">
    <property type="entry name" value="RNA_pol_sigma-70_dom"/>
</dbReference>
<dbReference type="InterPro" id="IPR013324">
    <property type="entry name" value="RNA_pol_sigma_r3/r4-like"/>
</dbReference>
<dbReference type="InterPro" id="IPR007627">
    <property type="entry name" value="RNA_pol_sigma70_r2"/>
</dbReference>
<comment type="caution">
    <text evidence="7">The sequence shown here is derived from an EMBL/GenBank/DDBJ whole genome shotgun (WGS) entry which is preliminary data.</text>
</comment>
<dbReference type="Gene3D" id="1.10.1740.10">
    <property type="match status" value="1"/>
</dbReference>
<evidence type="ECO:0000256" key="3">
    <source>
        <dbReference type="ARBA" id="ARBA00023082"/>
    </source>
</evidence>
<protein>
    <submittedName>
        <fullName evidence="7">RNA polymerase sigma-70 factor (ECF subfamily)</fullName>
    </submittedName>
</protein>
<dbReference type="EMBL" id="PYAT01000007">
    <property type="protein sequence ID" value="PSL36182.1"/>
    <property type="molecule type" value="Genomic_DNA"/>
</dbReference>
<organism evidence="7 8">
    <name type="scientific">Planomicrobium soli</name>
    <dbReference type="NCBI Taxonomy" id="1176648"/>
    <lineage>
        <taxon>Bacteria</taxon>
        <taxon>Bacillati</taxon>
        <taxon>Bacillota</taxon>
        <taxon>Bacilli</taxon>
        <taxon>Bacillales</taxon>
        <taxon>Caryophanaceae</taxon>
        <taxon>Planomicrobium</taxon>
    </lineage>
</organism>
<keyword evidence="3" id="KW-0731">Sigma factor</keyword>
<dbReference type="InterPro" id="IPR036388">
    <property type="entry name" value="WH-like_DNA-bd_sf"/>
</dbReference>
<feature type="domain" description="RNA polymerase sigma-70 region 2" evidence="5">
    <location>
        <begin position="23"/>
        <end position="85"/>
    </location>
</feature>
<dbReference type="Pfam" id="PF08281">
    <property type="entry name" value="Sigma70_r4_2"/>
    <property type="match status" value="1"/>
</dbReference>
<keyword evidence="2" id="KW-0805">Transcription regulation</keyword>
<dbReference type="SUPFAM" id="SSF88946">
    <property type="entry name" value="Sigma2 domain of RNA polymerase sigma factors"/>
    <property type="match status" value="1"/>
</dbReference>
<dbReference type="GO" id="GO:0006352">
    <property type="term" value="P:DNA-templated transcription initiation"/>
    <property type="evidence" value="ECO:0007669"/>
    <property type="project" value="InterPro"/>
</dbReference>
<dbReference type="PANTHER" id="PTHR43133:SF60">
    <property type="entry name" value="RNA POLYMERASE SIGMA FACTOR SIGV"/>
    <property type="match status" value="1"/>
</dbReference>
<dbReference type="NCBIfam" id="TIGR02937">
    <property type="entry name" value="sigma70-ECF"/>
    <property type="match status" value="1"/>
</dbReference>
<comment type="similarity">
    <text evidence="1">Belongs to the sigma-70 factor family. ECF subfamily.</text>
</comment>
<dbReference type="InterPro" id="IPR039425">
    <property type="entry name" value="RNA_pol_sigma-70-like"/>
</dbReference>
<dbReference type="AlphaFoldDB" id="A0A2P8GQE0"/>
<reference evidence="7 8" key="1">
    <citation type="submission" date="2018-03" db="EMBL/GenBank/DDBJ databases">
        <title>Genomic Encyclopedia of Type Strains, Phase III (KMG-III): the genomes of soil and plant-associated and newly described type strains.</title>
        <authorList>
            <person name="Whitman W."/>
        </authorList>
    </citation>
    <scope>NUCLEOTIDE SEQUENCE [LARGE SCALE GENOMIC DNA]</scope>
    <source>
        <strain evidence="7 8">CGMCC 1.12259</strain>
    </source>
</reference>
<evidence type="ECO:0000259" key="6">
    <source>
        <dbReference type="Pfam" id="PF08281"/>
    </source>
</evidence>
<dbReference type="Pfam" id="PF04542">
    <property type="entry name" value="Sigma70_r2"/>
    <property type="match status" value="1"/>
</dbReference>
<evidence type="ECO:0000313" key="7">
    <source>
        <dbReference type="EMBL" id="PSL36182.1"/>
    </source>
</evidence>
<dbReference type="SUPFAM" id="SSF88659">
    <property type="entry name" value="Sigma3 and sigma4 domains of RNA polymerase sigma factors"/>
    <property type="match status" value="1"/>
</dbReference>
<dbReference type="GO" id="GO:0003677">
    <property type="term" value="F:DNA binding"/>
    <property type="evidence" value="ECO:0007669"/>
    <property type="project" value="InterPro"/>
</dbReference>
<dbReference type="InterPro" id="IPR013325">
    <property type="entry name" value="RNA_pol_sigma_r2"/>
</dbReference>
<proteinExistence type="inferred from homology"/>
<gene>
    <name evidence="7" type="ORF">B0H99_1073</name>
</gene>
<dbReference type="InterPro" id="IPR013249">
    <property type="entry name" value="RNA_pol_sigma70_r4_t2"/>
</dbReference>
<dbReference type="CDD" id="cd06171">
    <property type="entry name" value="Sigma70_r4"/>
    <property type="match status" value="1"/>
</dbReference>
<evidence type="ECO:0000313" key="8">
    <source>
        <dbReference type="Proteomes" id="UP000242682"/>
    </source>
</evidence>
<sequence length="187" mass="22151">MCSAVRNHIEKSLNEEQLKHVMDHHGEYLLRLAYLYVKDWPAAEDILQEVFLTYYQKADQFEQRSSLKTYLTKITINKCHDYLRSWKNKRSLFSEAIGNLISSSKSPEEAVEQQMGQTSLMREVLELPTKYREVLLLFYYQEFTSKEISQLLDCPENTVKTRLKRAKALLRDQVDPREWEGLPDEQI</sequence>
<evidence type="ECO:0000256" key="4">
    <source>
        <dbReference type="ARBA" id="ARBA00023163"/>
    </source>
</evidence>
<evidence type="ECO:0000259" key="5">
    <source>
        <dbReference type="Pfam" id="PF04542"/>
    </source>
</evidence>
<evidence type="ECO:0000256" key="1">
    <source>
        <dbReference type="ARBA" id="ARBA00010641"/>
    </source>
</evidence>